<dbReference type="Proteomes" id="UP000789595">
    <property type="component" value="Unassembled WGS sequence"/>
</dbReference>
<sequence length="268" mass="28883">VLGGRTARDIAAARQGSKIIAVKRHASELAMSRIATTVLGTLLLASHAFSPARQLRPSTRLRAAAVADELKALAPAQGAMLVTKWKTGVENDIALGFLPEHTHPDRSVQRSMFVQKAYFRAYNDMRTFATASMAGPEAIAKTLGEDWKGAQVYGILRNSETQAAGVACVQTNEDRFDIVHLLMTPDQRDPDVVVRSERGLLDIVAAQAPPGTKVRLSAPAAEALLSSASELGLVGVEGGASVKDKLAREDAKLTDERYRDVDWLDREA</sequence>
<keyword evidence="2" id="KW-1185">Reference proteome</keyword>
<reference evidence="1" key="1">
    <citation type="submission" date="2021-11" db="EMBL/GenBank/DDBJ databases">
        <authorList>
            <consortium name="Genoscope - CEA"/>
            <person name="William W."/>
        </authorList>
    </citation>
    <scope>NUCLEOTIDE SEQUENCE</scope>
</reference>
<name>A0A8J2WTA4_9STRA</name>
<dbReference type="EMBL" id="CAKKNE010000001">
    <property type="protein sequence ID" value="CAH0366369.1"/>
    <property type="molecule type" value="Genomic_DNA"/>
</dbReference>
<evidence type="ECO:0000313" key="1">
    <source>
        <dbReference type="EMBL" id="CAH0366369.1"/>
    </source>
</evidence>
<evidence type="ECO:0000313" key="2">
    <source>
        <dbReference type="Proteomes" id="UP000789595"/>
    </source>
</evidence>
<comment type="caution">
    <text evidence="1">The sequence shown here is derived from an EMBL/GenBank/DDBJ whole genome shotgun (WGS) entry which is preliminary data.</text>
</comment>
<feature type="non-terminal residue" evidence="1">
    <location>
        <position position="1"/>
    </location>
</feature>
<proteinExistence type="predicted"/>
<organism evidence="1 2">
    <name type="scientific">Pelagomonas calceolata</name>
    <dbReference type="NCBI Taxonomy" id="35677"/>
    <lineage>
        <taxon>Eukaryota</taxon>
        <taxon>Sar</taxon>
        <taxon>Stramenopiles</taxon>
        <taxon>Ochrophyta</taxon>
        <taxon>Pelagophyceae</taxon>
        <taxon>Pelagomonadales</taxon>
        <taxon>Pelagomonadaceae</taxon>
        <taxon>Pelagomonas</taxon>
    </lineage>
</organism>
<accession>A0A8J2WTA4</accession>
<protein>
    <submittedName>
        <fullName evidence="1">Uncharacterized protein</fullName>
    </submittedName>
</protein>
<dbReference type="AlphaFoldDB" id="A0A8J2WTA4"/>
<gene>
    <name evidence="1" type="ORF">PECAL_1P28580</name>
</gene>